<keyword evidence="2" id="KW-1185">Reference proteome</keyword>
<sequence length="112" mass="12867">MKTEGYNTTVLPDPRWRVLKKLGRVEQVTRDGNLIIICETPEASRIIGLTVYDEEMRRIGKIVDVIGRVEEPRIVVKLENLETASTVKPGTVYYYKPAPEKRPRRSGRRSGR</sequence>
<reference evidence="1 2" key="1">
    <citation type="submission" date="2020-10" db="EMBL/GenBank/DDBJ databases">
        <title>Complete genome sequence of Thermosphaera aggregans strain 3507.</title>
        <authorList>
            <person name="Zayulina K.S."/>
            <person name="Elcheninov A.G."/>
            <person name="Toshchakov S.V."/>
            <person name="Kublanov I.V."/>
            <person name="Kochetkova T.V."/>
        </authorList>
    </citation>
    <scope>NUCLEOTIDE SEQUENCE [LARGE SCALE GENOMIC DNA]</scope>
    <source>
        <strain evidence="1 2">3507</strain>
    </source>
</reference>
<name>A0A7M1USB9_9CREN</name>
<dbReference type="OrthoDB" id="60264at2157"/>
<dbReference type="InterPro" id="IPR038664">
    <property type="entry name" value="Gar1/Naf1_Cbf5-bd_sf"/>
</dbReference>
<dbReference type="InterPro" id="IPR009000">
    <property type="entry name" value="Transl_B-barrel_sf"/>
</dbReference>
<dbReference type="GO" id="GO:0042254">
    <property type="term" value="P:ribosome biogenesis"/>
    <property type="evidence" value="ECO:0007669"/>
    <property type="project" value="InterPro"/>
</dbReference>
<dbReference type="EMBL" id="CP063144">
    <property type="protein sequence ID" value="QOR95178.1"/>
    <property type="molecule type" value="Genomic_DNA"/>
</dbReference>
<dbReference type="KEGG" id="tcs:IMZ38_06780"/>
<evidence type="ECO:0000313" key="1">
    <source>
        <dbReference type="EMBL" id="QOR95178.1"/>
    </source>
</evidence>
<dbReference type="Gene3D" id="2.40.10.230">
    <property type="entry name" value="Probable tRNA pseudouridine synthase domain"/>
    <property type="match status" value="1"/>
</dbReference>
<accession>A0A7M1USB9</accession>
<protein>
    <submittedName>
        <fullName evidence="1">RNA-binding protein</fullName>
    </submittedName>
</protein>
<dbReference type="AlphaFoldDB" id="A0A7M1USB9"/>
<evidence type="ECO:0000313" key="2">
    <source>
        <dbReference type="Proteomes" id="UP000593766"/>
    </source>
</evidence>
<dbReference type="GO" id="GO:0001522">
    <property type="term" value="P:pseudouridine synthesis"/>
    <property type="evidence" value="ECO:0007669"/>
    <property type="project" value="InterPro"/>
</dbReference>
<dbReference type="InterPro" id="IPR007504">
    <property type="entry name" value="H/ACA_rnp_Gar1/Naf1"/>
</dbReference>
<dbReference type="Proteomes" id="UP000593766">
    <property type="component" value="Chromosome"/>
</dbReference>
<proteinExistence type="predicted"/>
<gene>
    <name evidence="1" type="ORF">IMZ38_06780</name>
</gene>
<dbReference type="Pfam" id="PF04410">
    <property type="entry name" value="Gar1"/>
    <property type="match status" value="1"/>
</dbReference>
<organism evidence="1 2">
    <name type="scientific">Thermosphaera chiliense</name>
    <dbReference type="NCBI Taxonomy" id="3402707"/>
    <lineage>
        <taxon>Archaea</taxon>
        <taxon>Thermoproteota</taxon>
        <taxon>Thermoprotei</taxon>
        <taxon>Desulfurococcales</taxon>
        <taxon>Desulfurococcaceae</taxon>
        <taxon>Thermosphaera</taxon>
    </lineage>
</organism>
<dbReference type="SUPFAM" id="SSF50447">
    <property type="entry name" value="Translation proteins"/>
    <property type="match status" value="1"/>
</dbReference>